<dbReference type="SUPFAM" id="SSF48295">
    <property type="entry name" value="TrpR-like"/>
    <property type="match status" value="1"/>
</dbReference>
<dbReference type="InterPro" id="IPR027417">
    <property type="entry name" value="P-loop_NTPase"/>
</dbReference>
<evidence type="ECO:0000256" key="11">
    <source>
        <dbReference type="RuleBase" id="RU004227"/>
    </source>
</evidence>
<dbReference type="GO" id="GO:0003688">
    <property type="term" value="F:DNA replication origin binding"/>
    <property type="evidence" value="ECO:0007669"/>
    <property type="project" value="UniProtKB-UniRule"/>
</dbReference>
<dbReference type="PRINTS" id="PR00051">
    <property type="entry name" value="DNAA"/>
</dbReference>
<comment type="function">
    <text evidence="8 10">Plays an essential role in the initiation and regulation of chromosomal replication. ATP-DnaA binds to the origin of replication (oriC) to initiate formation of the DNA replication initiation complex once per cell cycle. Binds the DnaA box (a 9 base pair repeat at the origin) and separates the double-stranded (ds)DNA. Forms a right-handed helical filament on oriC DNA; dsDNA binds to the exterior of the filament while single-stranded (ss)DNA is stabiized in the filament's interior. The ATP-DnaA-oriC complex binds and stabilizes one strand of the AT-rich DNA unwinding element (DUE), permitting loading of DNA polymerase. After initiation quickly degrades to an ADP-DnaA complex that is not apt for DNA replication. Binds acidic phospholipids.</text>
</comment>
<comment type="caution">
    <text evidence="15">The sequence shown here is derived from an EMBL/GenBank/DDBJ whole genome shotgun (WGS) entry which is preliminary data.</text>
</comment>
<dbReference type="Gene3D" id="3.40.50.300">
    <property type="entry name" value="P-loop containing nucleotide triphosphate hydrolases"/>
    <property type="match status" value="1"/>
</dbReference>
<comment type="subunit">
    <text evidence="8">Oligomerizes as a right-handed, spiral filament on DNA at oriC.</text>
</comment>
<feature type="binding site" evidence="8">
    <location>
        <position position="131"/>
    </location>
    <ligand>
        <name>ATP</name>
        <dbReference type="ChEBI" id="CHEBI:30616"/>
    </ligand>
</feature>
<protein>
    <recommendedName>
        <fullName evidence="8 9">Chromosomal replication initiator protein DnaA</fullName>
    </recommendedName>
</protein>
<evidence type="ECO:0000256" key="2">
    <source>
        <dbReference type="ARBA" id="ARBA00022490"/>
    </source>
</evidence>
<dbReference type="Proteomes" id="UP000885792">
    <property type="component" value="Unassembled WGS sequence"/>
</dbReference>
<keyword evidence="6 8" id="KW-0446">Lipid-binding</keyword>
<accession>A0A7C5Q495</accession>
<dbReference type="HAMAP" id="MF_00377">
    <property type="entry name" value="DnaA_bact"/>
    <property type="match status" value="1"/>
</dbReference>
<evidence type="ECO:0000256" key="10">
    <source>
        <dbReference type="RuleBase" id="RU000577"/>
    </source>
</evidence>
<dbReference type="GO" id="GO:0006270">
    <property type="term" value="P:DNA replication initiation"/>
    <property type="evidence" value="ECO:0007669"/>
    <property type="project" value="UniProtKB-UniRule"/>
</dbReference>
<comment type="subcellular location">
    <subcellularLocation>
        <location evidence="8">Cytoplasm</location>
    </subcellularLocation>
</comment>
<feature type="domain" description="Chromosomal replication initiator DnaA C-terminal" evidence="14">
    <location>
        <begin position="311"/>
        <end position="380"/>
    </location>
</feature>
<evidence type="ECO:0000259" key="13">
    <source>
        <dbReference type="SMART" id="SM00382"/>
    </source>
</evidence>
<dbReference type="GO" id="GO:0005737">
    <property type="term" value="C:cytoplasm"/>
    <property type="evidence" value="ECO:0007669"/>
    <property type="project" value="UniProtKB-SubCell"/>
</dbReference>
<dbReference type="PROSITE" id="PS01008">
    <property type="entry name" value="DNAA"/>
    <property type="match status" value="1"/>
</dbReference>
<gene>
    <name evidence="8 15" type="primary">dnaA</name>
    <name evidence="15" type="ORF">ENJ61_09050</name>
</gene>
<dbReference type="InterPro" id="IPR001957">
    <property type="entry name" value="Chromosome_initiator_DnaA"/>
</dbReference>
<dbReference type="SUPFAM" id="SSF52540">
    <property type="entry name" value="P-loop containing nucleoside triphosphate hydrolases"/>
    <property type="match status" value="1"/>
</dbReference>
<comment type="domain">
    <text evidence="8">Domain I is involved in oligomerization and binding regulators, domain II is flexibile and of varying length in different bacteria, domain III forms the AAA+ region, while domain IV binds dsDNA.</text>
</comment>
<comment type="similarity">
    <text evidence="1 8 11">Belongs to the DnaA family.</text>
</comment>
<dbReference type="PANTHER" id="PTHR30050">
    <property type="entry name" value="CHROMOSOMAL REPLICATION INITIATOR PROTEIN DNAA"/>
    <property type="match status" value="1"/>
</dbReference>
<comment type="caution">
    <text evidence="8">Lacks conserved residue(s) required for the propagation of feature annotation.</text>
</comment>
<dbReference type="GO" id="GO:0008289">
    <property type="term" value="F:lipid binding"/>
    <property type="evidence" value="ECO:0007669"/>
    <property type="project" value="UniProtKB-KW"/>
</dbReference>
<feature type="region of interest" description="Domain I, interacts with DnaA modulators" evidence="8">
    <location>
        <begin position="1"/>
        <end position="77"/>
    </location>
</feature>
<dbReference type="InterPro" id="IPR013159">
    <property type="entry name" value="DnaA_C"/>
</dbReference>
<evidence type="ECO:0000256" key="5">
    <source>
        <dbReference type="ARBA" id="ARBA00022840"/>
    </source>
</evidence>
<organism evidence="15">
    <name type="scientific">Aquifex aeolicus</name>
    <dbReference type="NCBI Taxonomy" id="63363"/>
    <lineage>
        <taxon>Bacteria</taxon>
        <taxon>Pseudomonadati</taxon>
        <taxon>Aquificota</taxon>
        <taxon>Aquificia</taxon>
        <taxon>Aquificales</taxon>
        <taxon>Aquificaceae</taxon>
        <taxon>Aquifex</taxon>
    </lineage>
</organism>
<keyword evidence="5 8" id="KW-0067">ATP-binding</keyword>
<dbReference type="CDD" id="cd00009">
    <property type="entry name" value="AAA"/>
    <property type="match status" value="1"/>
</dbReference>
<dbReference type="Pfam" id="PF08299">
    <property type="entry name" value="Bac_DnaA_C"/>
    <property type="match status" value="1"/>
</dbReference>
<keyword evidence="4 8" id="KW-0547">Nucleotide-binding</keyword>
<dbReference type="Gene3D" id="1.10.1750.10">
    <property type="match status" value="1"/>
</dbReference>
<evidence type="ECO:0000256" key="9">
    <source>
        <dbReference type="NCBIfam" id="TIGR00362"/>
    </source>
</evidence>
<dbReference type="EMBL" id="DRNB01000341">
    <property type="protein sequence ID" value="HHJ65033.1"/>
    <property type="molecule type" value="Genomic_DNA"/>
</dbReference>
<dbReference type="Gene3D" id="1.10.8.60">
    <property type="match status" value="1"/>
</dbReference>
<proteinExistence type="inferred from homology"/>
<keyword evidence="2 8" id="KW-0963">Cytoplasm</keyword>
<reference evidence="15" key="1">
    <citation type="journal article" date="2020" name="mSystems">
        <title>Genome- and Community-Level Interaction Insights into Carbon Utilization and Element Cycling Functions of Hydrothermarchaeota in Hydrothermal Sediment.</title>
        <authorList>
            <person name="Zhou Z."/>
            <person name="Liu Y."/>
            <person name="Xu W."/>
            <person name="Pan J."/>
            <person name="Luo Z.H."/>
            <person name="Li M."/>
        </authorList>
    </citation>
    <scope>NUCLEOTIDE SEQUENCE [LARGE SCALE GENOMIC DNA]</scope>
    <source>
        <strain evidence="15">HyVt-501</strain>
    </source>
</reference>
<dbReference type="InterPro" id="IPR020591">
    <property type="entry name" value="Chromosome_initiator_DnaA-like"/>
</dbReference>
<dbReference type="Pfam" id="PF00308">
    <property type="entry name" value="Bac_DnaA"/>
    <property type="match status" value="1"/>
</dbReference>
<dbReference type="InterPro" id="IPR010921">
    <property type="entry name" value="Trp_repressor/repl_initiator"/>
</dbReference>
<dbReference type="GO" id="GO:0006275">
    <property type="term" value="P:regulation of DNA replication"/>
    <property type="evidence" value="ECO:0007669"/>
    <property type="project" value="UniProtKB-UniRule"/>
</dbReference>
<dbReference type="SMART" id="SM00760">
    <property type="entry name" value="Bac_DnaA_C"/>
    <property type="match status" value="1"/>
</dbReference>
<evidence type="ECO:0000256" key="12">
    <source>
        <dbReference type="SAM" id="Coils"/>
    </source>
</evidence>
<dbReference type="AlphaFoldDB" id="A0A7C5Q495"/>
<dbReference type="GO" id="GO:0005524">
    <property type="term" value="F:ATP binding"/>
    <property type="evidence" value="ECO:0007669"/>
    <property type="project" value="UniProtKB-UniRule"/>
</dbReference>
<evidence type="ECO:0000256" key="8">
    <source>
        <dbReference type="HAMAP-Rule" id="MF_00377"/>
    </source>
</evidence>
<feature type="binding site" evidence="8">
    <location>
        <position position="133"/>
    </location>
    <ligand>
        <name>ATP</name>
        <dbReference type="ChEBI" id="CHEBI:30616"/>
    </ligand>
</feature>
<dbReference type="InterPro" id="IPR003593">
    <property type="entry name" value="AAA+_ATPase"/>
</dbReference>
<sequence length="405" mass="46739">MEGVKIRAFISRLEKIDRSLLTLLTRFRIEEREGKIRLLTEDPSAVDRMRTFLSTLHREALGDVELVLEEEEGREGPAPDRIVEGLSSRYSFENFVVGEGNRLAYEVSLSVARNPGGLYNPLFLYGKVGLGKTHLLQAIGNFCASRGMSVVYRSATDFSEEMVEHIKGGRIREFRERYRSVDLLLLDDVQFLSGKSRTQDEFFNIFNYMYLREKQIVLASDRHPRELRDVSDRLVSRFEGGVVVEISLDELTKLEIIRKKLEELKLEVQDRIVELLMRSTSDNVREIEGAVRGVKLKGASYLRDRGEKKGDLEKVVAHVALHFGLRVEDLMGDSRSRRINRARQIAMYLCRKLTASSLTEIARVLNRRDHSTVLHGIRRIEQERRRDRKLNHILSFLESHIGARL</sequence>
<keyword evidence="12" id="KW-0175">Coiled coil</keyword>
<evidence type="ECO:0000256" key="7">
    <source>
        <dbReference type="ARBA" id="ARBA00023125"/>
    </source>
</evidence>
<dbReference type="PANTHER" id="PTHR30050:SF2">
    <property type="entry name" value="CHROMOSOMAL REPLICATION INITIATOR PROTEIN DNAA"/>
    <property type="match status" value="1"/>
</dbReference>
<dbReference type="SMART" id="SM00382">
    <property type="entry name" value="AAA"/>
    <property type="match status" value="1"/>
</dbReference>
<feature type="binding site" evidence="8">
    <location>
        <position position="129"/>
    </location>
    <ligand>
        <name>ATP</name>
        <dbReference type="ChEBI" id="CHEBI:30616"/>
    </ligand>
</feature>
<dbReference type="InterPro" id="IPR018312">
    <property type="entry name" value="Chromosome_initiator_DnaA_CS"/>
</dbReference>
<dbReference type="GO" id="GO:0005886">
    <property type="term" value="C:plasma membrane"/>
    <property type="evidence" value="ECO:0007669"/>
    <property type="project" value="TreeGrafter"/>
</dbReference>
<dbReference type="NCBIfam" id="TIGR00362">
    <property type="entry name" value="DnaA"/>
    <property type="match status" value="1"/>
</dbReference>
<name>A0A7C5Q495_AQUAO</name>
<feature type="region of interest" description="Domain IV, binds dsDNA" evidence="8">
    <location>
        <begin position="299"/>
        <end position="405"/>
    </location>
</feature>
<evidence type="ECO:0000256" key="4">
    <source>
        <dbReference type="ARBA" id="ARBA00022741"/>
    </source>
</evidence>
<keyword evidence="3 8" id="KW-0235">DNA replication</keyword>
<dbReference type="FunFam" id="3.40.50.300:FF:000668">
    <property type="entry name" value="Chromosomal replication initiator protein DnaA"/>
    <property type="match status" value="1"/>
</dbReference>
<feature type="binding site" evidence="8">
    <location>
        <position position="132"/>
    </location>
    <ligand>
        <name>ATP</name>
        <dbReference type="ChEBI" id="CHEBI:30616"/>
    </ligand>
</feature>
<evidence type="ECO:0000313" key="15">
    <source>
        <dbReference type="EMBL" id="HHJ65033.1"/>
    </source>
</evidence>
<dbReference type="CDD" id="cd06571">
    <property type="entry name" value="Bac_DnaA_C"/>
    <property type="match status" value="1"/>
</dbReference>
<dbReference type="InterPro" id="IPR013317">
    <property type="entry name" value="DnaA_dom"/>
</dbReference>
<evidence type="ECO:0000259" key="14">
    <source>
        <dbReference type="SMART" id="SM00760"/>
    </source>
</evidence>
<feature type="coiled-coil region" evidence="12">
    <location>
        <begin position="251"/>
        <end position="278"/>
    </location>
</feature>
<evidence type="ECO:0000256" key="3">
    <source>
        <dbReference type="ARBA" id="ARBA00022705"/>
    </source>
</evidence>
<evidence type="ECO:0000256" key="6">
    <source>
        <dbReference type="ARBA" id="ARBA00023121"/>
    </source>
</evidence>
<feature type="domain" description="AAA+ ATPase" evidence="13">
    <location>
        <begin position="118"/>
        <end position="250"/>
    </location>
</feature>
<keyword evidence="7 8" id="KW-0238">DNA-binding</keyword>
<evidence type="ECO:0000256" key="1">
    <source>
        <dbReference type="ARBA" id="ARBA00006583"/>
    </source>
</evidence>